<evidence type="ECO:0000313" key="2">
    <source>
        <dbReference type="EMBL" id="CAE7320421.1"/>
    </source>
</evidence>
<dbReference type="Pfam" id="PF24748">
    <property type="entry name" value="Galaxin_repeat"/>
    <property type="match status" value="1"/>
</dbReference>
<accession>A0A812P4Q9</accession>
<dbReference type="InterPro" id="IPR056601">
    <property type="entry name" value="Galaxin_dom"/>
</dbReference>
<gene>
    <name evidence="2" type="primary">abh1</name>
    <name evidence="2" type="ORF">SPIL2461_LOCUS7390</name>
</gene>
<organism evidence="2 3">
    <name type="scientific">Symbiodinium pilosum</name>
    <name type="common">Dinoflagellate</name>
    <dbReference type="NCBI Taxonomy" id="2952"/>
    <lineage>
        <taxon>Eukaryota</taxon>
        <taxon>Sar</taxon>
        <taxon>Alveolata</taxon>
        <taxon>Dinophyceae</taxon>
        <taxon>Suessiales</taxon>
        <taxon>Symbiodiniaceae</taxon>
        <taxon>Symbiodinium</taxon>
    </lineage>
</organism>
<dbReference type="Proteomes" id="UP000649617">
    <property type="component" value="Unassembled WGS sequence"/>
</dbReference>
<feature type="non-terminal residue" evidence="2">
    <location>
        <position position="1"/>
    </location>
</feature>
<reference evidence="2" key="1">
    <citation type="submission" date="2021-02" db="EMBL/GenBank/DDBJ databases">
        <authorList>
            <person name="Dougan E. K."/>
            <person name="Rhodes N."/>
            <person name="Thang M."/>
            <person name="Chan C."/>
        </authorList>
    </citation>
    <scope>NUCLEOTIDE SEQUENCE</scope>
</reference>
<dbReference type="AlphaFoldDB" id="A0A812P4Q9"/>
<sequence length="272" mass="30377">LQSRSLQLLSPPTLDWEITDEPISSNMCNGTRYNMSLQDCCAGNLYNLTTEGCCGNHTVYAFANRGCCNNQEVYIYGEENCITSAPIEFDCVADWPPTSYSHYWRLYCEEARHMAWAMTKSCKVGWVSVNQSSLEEAEANALETCNQRAAAFDNETCKVFDRDGAECRRQRCGTEIYDASVSLCCGDRVIDRVSEGCCGHRVFKTETHGCCQGEVYSKAVYGCCGEEMLYDMEMDGCCLEDGPEVFELGIQNCCRDPKGVCSIRPGQYSCCL</sequence>
<comment type="caution">
    <text evidence="2">The sequence shown here is derived from an EMBL/GenBank/DDBJ whole genome shotgun (WGS) entry which is preliminary data.</text>
</comment>
<evidence type="ECO:0000313" key="3">
    <source>
        <dbReference type="Proteomes" id="UP000649617"/>
    </source>
</evidence>
<name>A0A812P4Q9_SYMPI</name>
<dbReference type="OrthoDB" id="419529at2759"/>
<dbReference type="EMBL" id="CAJNIZ010011514">
    <property type="protein sequence ID" value="CAE7320421.1"/>
    <property type="molecule type" value="Genomic_DNA"/>
</dbReference>
<keyword evidence="3" id="KW-1185">Reference proteome</keyword>
<feature type="domain" description="Galaxin-like repeats" evidence="1">
    <location>
        <begin position="134"/>
        <end position="238"/>
    </location>
</feature>
<evidence type="ECO:0000259" key="1">
    <source>
        <dbReference type="Pfam" id="PF24748"/>
    </source>
</evidence>
<proteinExistence type="predicted"/>
<protein>
    <submittedName>
        <fullName evidence="2">Abh1 protein</fullName>
    </submittedName>
</protein>